<proteinExistence type="predicted"/>
<dbReference type="HOGENOM" id="CLU_3401672_0_0_0"/>
<dbReference type="AlphaFoldDB" id="C1F8B9"/>
<dbReference type="Proteomes" id="UP000002207">
    <property type="component" value="Chromosome"/>
</dbReference>
<name>C1F8B9_ACIC5</name>
<evidence type="ECO:0000313" key="2">
    <source>
        <dbReference type="Proteomes" id="UP000002207"/>
    </source>
</evidence>
<dbReference type="KEGG" id="aca:ACP_1930"/>
<reference evidence="1 2" key="1">
    <citation type="journal article" date="2009" name="Appl. Environ. Microbiol.">
        <title>Three genomes from the phylum Acidobacteria provide insight into the lifestyles of these microorganisms in soils.</title>
        <authorList>
            <person name="Ward N.L."/>
            <person name="Challacombe J.F."/>
            <person name="Janssen P.H."/>
            <person name="Henrissat B."/>
            <person name="Coutinho P.M."/>
            <person name="Wu M."/>
            <person name="Xie G."/>
            <person name="Haft D.H."/>
            <person name="Sait M."/>
            <person name="Badger J."/>
            <person name="Barabote R.D."/>
            <person name="Bradley B."/>
            <person name="Brettin T.S."/>
            <person name="Brinkac L.M."/>
            <person name="Bruce D."/>
            <person name="Creasy T."/>
            <person name="Daugherty S.C."/>
            <person name="Davidsen T.M."/>
            <person name="DeBoy R.T."/>
            <person name="Detter J.C."/>
            <person name="Dodson R.J."/>
            <person name="Durkin A.S."/>
            <person name="Ganapathy A."/>
            <person name="Gwinn-Giglio M."/>
            <person name="Han C.S."/>
            <person name="Khouri H."/>
            <person name="Kiss H."/>
            <person name="Kothari S.P."/>
            <person name="Madupu R."/>
            <person name="Nelson K.E."/>
            <person name="Nelson W.C."/>
            <person name="Paulsen I."/>
            <person name="Penn K."/>
            <person name="Ren Q."/>
            <person name="Rosovitz M.J."/>
            <person name="Selengut J.D."/>
            <person name="Shrivastava S."/>
            <person name="Sullivan S.A."/>
            <person name="Tapia R."/>
            <person name="Thompson L.S."/>
            <person name="Watkins K.L."/>
            <person name="Yang Q."/>
            <person name="Yu C."/>
            <person name="Zafar N."/>
            <person name="Zhou L."/>
            <person name="Kuske C.R."/>
        </authorList>
    </citation>
    <scope>NUCLEOTIDE SEQUENCE [LARGE SCALE GENOMIC DNA]</scope>
    <source>
        <strain evidence="2">ATCC 51196 / DSM 11244 / BCRC 80197 / JCM 7670 / NBRC 15755 / NCIMB 13165 / 161</strain>
    </source>
</reference>
<accession>C1F8B9</accession>
<keyword evidence="2" id="KW-1185">Reference proteome</keyword>
<sequence>MTAELLGNNNSVIIETRSAVATSHLQKVAL</sequence>
<dbReference type="EMBL" id="CP001472">
    <property type="protein sequence ID" value="ACO31402.1"/>
    <property type="molecule type" value="Genomic_DNA"/>
</dbReference>
<dbReference type="STRING" id="240015.ACP_1930"/>
<organism evidence="1 2">
    <name type="scientific">Acidobacterium capsulatum (strain ATCC 51196 / DSM 11244 / BCRC 80197 / JCM 7670 / NBRC 15755 / NCIMB 13165 / 161)</name>
    <dbReference type="NCBI Taxonomy" id="240015"/>
    <lineage>
        <taxon>Bacteria</taxon>
        <taxon>Pseudomonadati</taxon>
        <taxon>Acidobacteriota</taxon>
        <taxon>Terriglobia</taxon>
        <taxon>Terriglobales</taxon>
        <taxon>Acidobacteriaceae</taxon>
        <taxon>Acidobacterium</taxon>
    </lineage>
</organism>
<dbReference type="InParanoid" id="C1F8B9"/>
<protein>
    <submittedName>
        <fullName evidence="1">Uncharacterized protein</fullName>
    </submittedName>
</protein>
<evidence type="ECO:0000313" key="1">
    <source>
        <dbReference type="EMBL" id="ACO31402.1"/>
    </source>
</evidence>
<gene>
    <name evidence="1" type="ordered locus">ACP_1930</name>
</gene>